<feature type="region of interest" description="Disordered" evidence="9">
    <location>
        <begin position="872"/>
        <end position="912"/>
    </location>
</feature>
<evidence type="ECO:0000256" key="9">
    <source>
        <dbReference type="SAM" id="MobiDB-lite"/>
    </source>
</evidence>
<evidence type="ECO:0000259" key="10">
    <source>
        <dbReference type="PROSITE" id="PS50067"/>
    </source>
</evidence>
<dbReference type="InterPro" id="IPR001752">
    <property type="entry name" value="Kinesin_motor_dom"/>
</dbReference>
<reference evidence="12" key="1">
    <citation type="submission" date="2025-08" db="UniProtKB">
        <authorList>
            <consortium name="RefSeq"/>
        </authorList>
    </citation>
    <scope>IDENTIFICATION</scope>
</reference>
<evidence type="ECO:0000256" key="2">
    <source>
        <dbReference type="ARBA" id="ARBA00022490"/>
    </source>
</evidence>
<feature type="domain" description="Kinesin motor" evidence="10">
    <location>
        <begin position="609"/>
        <end position="847"/>
    </location>
</feature>
<evidence type="ECO:0000256" key="4">
    <source>
        <dbReference type="ARBA" id="ARBA00022840"/>
    </source>
</evidence>
<dbReference type="PROSITE" id="PS50067">
    <property type="entry name" value="KINESIN_MOTOR_2"/>
    <property type="match status" value="1"/>
</dbReference>
<keyword evidence="8" id="KW-0175">Coiled coil</keyword>
<dbReference type="GeneID" id="101986805"/>
<feature type="coiled-coil region" evidence="8">
    <location>
        <begin position="383"/>
        <end position="449"/>
    </location>
</feature>
<dbReference type="Gene3D" id="3.40.850.10">
    <property type="entry name" value="Kinesin motor domain"/>
    <property type="match status" value="1"/>
</dbReference>
<dbReference type="PANTHER" id="PTHR47972:SF5">
    <property type="entry name" value="KINESIN-LIKE PROTEIN KIFC3"/>
    <property type="match status" value="1"/>
</dbReference>
<dbReference type="Pfam" id="PF16796">
    <property type="entry name" value="Microtub_bd"/>
    <property type="match status" value="1"/>
</dbReference>
<keyword evidence="5" id="KW-0206">Cytoskeleton</keyword>
<keyword evidence="11" id="KW-1185">Reference proteome</keyword>
<comment type="similarity">
    <text evidence="6 7">Belongs to the TRAFAC class myosin-kinesin ATPase superfamily. Kinesin family.</text>
</comment>
<proteinExistence type="inferred from homology"/>
<accession>A0ABM1UU32</accession>
<evidence type="ECO:0000256" key="3">
    <source>
        <dbReference type="ARBA" id="ARBA00022741"/>
    </source>
</evidence>
<dbReference type="InterPro" id="IPR027417">
    <property type="entry name" value="P-loop_NTPase"/>
</dbReference>
<dbReference type="SMART" id="SM00129">
    <property type="entry name" value="KISc"/>
    <property type="match status" value="1"/>
</dbReference>
<dbReference type="PRINTS" id="PR00380">
    <property type="entry name" value="KINESINHEAVY"/>
</dbReference>
<feature type="region of interest" description="Disordered" evidence="9">
    <location>
        <begin position="108"/>
        <end position="147"/>
    </location>
</feature>
<comment type="caution">
    <text evidence="6">Lacks conserved residue(s) required for the propagation of feature annotation.</text>
</comment>
<keyword evidence="3 7" id="KW-0547">Nucleotide-binding</keyword>
<evidence type="ECO:0000256" key="1">
    <source>
        <dbReference type="ARBA" id="ARBA00004245"/>
    </source>
</evidence>
<name>A0ABM1UU32_MICOH</name>
<feature type="coiled-coil region" evidence="8">
    <location>
        <begin position="508"/>
        <end position="535"/>
    </location>
</feature>
<evidence type="ECO:0000256" key="8">
    <source>
        <dbReference type="SAM" id="Coils"/>
    </source>
</evidence>
<dbReference type="Pfam" id="PF00225">
    <property type="entry name" value="Kinesin"/>
    <property type="match status" value="1"/>
</dbReference>
<feature type="compositionally biased region" description="Basic and acidic residues" evidence="9">
    <location>
        <begin position="108"/>
        <end position="123"/>
    </location>
</feature>
<feature type="region of interest" description="Disordered" evidence="9">
    <location>
        <begin position="20"/>
        <end position="80"/>
    </location>
</feature>
<dbReference type="InterPro" id="IPR019821">
    <property type="entry name" value="Kinesin_motor_CS"/>
</dbReference>
<dbReference type="InterPro" id="IPR036961">
    <property type="entry name" value="Kinesin_motor_dom_sf"/>
</dbReference>
<evidence type="ECO:0000313" key="11">
    <source>
        <dbReference type="Proteomes" id="UP000694915"/>
    </source>
</evidence>
<dbReference type="PROSITE" id="PS00411">
    <property type="entry name" value="KINESIN_MOTOR_1"/>
    <property type="match status" value="1"/>
</dbReference>
<protein>
    <recommendedName>
        <fullName evidence="7">Kinesin-like protein</fullName>
    </recommendedName>
</protein>
<dbReference type="Proteomes" id="UP000694915">
    <property type="component" value="Chromosome 4"/>
</dbReference>
<keyword evidence="7" id="KW-0505">Motor protein</keyword>
<comment type="subcellular location">
    <subcellularLocation>
        <location evidence="1">Cytoplasm</location>
        <location evidence="1">Cytoskeleton</location>
    </subcellularLocation>
</comment>
<dbReference type="RefSeq" id="XP_026645494.1">
    <property type="nucleotide sequence ID" value="XM_026789693.1"/>
</dbReference>
<evidence type="ECO:0000313" key="12">
    <source>
        <dbReference type="RefSeq" id="XP_026645494.1"/>
    </source>
</evidence>
<keyword evidence="2" id="KW-0963">Cytoplasm</keyword>
<dbReference type="InterPro" id="IPR027640">
    <property type="entry name" value="Kinesin-like_fam"/>
</dbReference>
<dbReference type="PANTHER" id="PTHR47972">
    <property type="entry name" value="KINESIN-LIKE PROTEIN KLP-3"/>
    <property type="match status" value="1"/>
</dbReference>
<feature type="coiled-coil region" evidence="8">
    <location>
        <begin position="171"/>
        <end position="336"/>
    </location>
</feature>
<evidence type="ECO:0000256" key="6">
    <source>
        <dbReference type="PROSITE-ProRule" id="PRU00283"/>
    </source>
</evidence>
<dbReference type="InterPro" id="IPR031852">
    <property type="entry name" value="Vik1/Cik1_MT-bd"/>
</dbReference>
<sequence>MVPSRRTWNLGATPSLRGLWRVGRVQEPKPKPGMARPAPASPAARPFPHTGQGRLRTGRGKDTLTGGEEDSSSRRPSLAQCRALSVDWPGPRSPHRLYLTVQQALQDKGCESKSQGTKEDKLPKRQAPAPRRDREAPEAGGAMNVENTGGRLFGIGRCSSLSGSPGPDPVVHRTVEAMSQLQEELVVLRERLALHDSDRQATTIQLQNQVEHLKEKLLSQAQEVSRLRSELGGTDAEKHRDRLMVENEQLKQELRRCEVELQELRAQPVVPCEGCEHSQESTQLRDKLSQLQLEVAENKGMLSELNLEVQQKTDRLAEVELRLKDCLAEKAQEEERLSRRLRDSHETIASLRAQSPQVKYVIKTVEVESSKTKQALSESQTRNQHLQEQVAMQRQVLKEMEQQLQNSHQLTVQLRAQIAMYEAELERAHGQMLEEMQSLEEDKNRAIEEAFARAQVEMKAVHENLAGVRTNLLTLQPALRTLTNDYNGLKRQVRGFPLLLQEALRSVKAEIGQAIEEVNSNNQELLRKYRRELQLRKKCHNELVRLKGNIRVIARVRPVTKEDGDGPEATNAVTFDPDDDSIIHLLHKGKPVSFELDKVFSPWASQQDTGAGKTYTMEGTPENPGINQRALQLLFSEVQEKASDWQYTITVSAAEIYNEVLRDLLGKEPQEKLEIRLCPDGSGQLYVPGLTEFQVQSVDDINKVFEFGYNNRTTEFTNLNEHSSRSHALLIVTVRGVDCSTGLRTTGKLNLVDLAGSERVGKSGAEGNRLREAQHINRSLSALGDVIAALRSRQGHVPFRNSKLTYLLQDSLSGDSKTLMVVQVSPVEKNTSETLYSLKFAERVRSVELGPGSRRTELGSWSSQEHLEWEPACQTPQPTARAHSAPGSGTNSRPGSIRRKLQPSGKLRPVPV</sequence>
<keyword evidence="7" id="KW-0493">Microtubule</keyword>
<evidence type="ECO:0000256" key="7">
    <source>
        <dbReference type="RuleBase" id="RU000394"/>
    </source>
</evidence>
<feature type="compositionally biased region" description="Low complexity" evidence="9">
    <location>
        <begin position="35"/>
        <end position="48"/>
    </location>
</feature>
<organism evidence="11 12">
    <name type="scientific">Microtus ochrogaster</name>
    <name type="common">Prairie vole</name>
    <dbReference type="NCBI Taxonomy" id="79684"/>
    <lineage>
        <taxon>Eukaryota</taxon>
        <taxon>Metazoa</taxon>
        <taxon>Chordata</taxon>
        <taxon>Craniata</taxon>
        <taxon>Vertebrata</taxon>
        <taxon>Euteleostomi</taxon>
        <taxon>Mammalia</taxon>
        <taxon>Eutheria</taxon>
        <taxon>Euarchontoglires</taxon>
        <taxon>Glires</taxon>
        <taxon>Rodentia</taxon>
        <taxon>Myomorpha</taxon>
        <taxon>Muroidea</taxon>
        <taxon>Cricetidae</taxon>
        <taxon>Arvicolinae</taxon>
        <taxon>Microtus</taxon>
    </lineage>
</organism>
<evidence type="ECO:0000256" key="5">
    <source>
        <dbReference type="ARBA" id="ARBA00023212"/>
    </source>
</evidence>
<keyword evidence="4 7" id="KW-0067">ATP-binding</keyword>
<gene>
    <name evidence="12" type="primary">Kifc3</name>
</gene>
<dbReference type="SUPFAM" id="SSF52540">
    <property type="entry name" value="P-loop containing nucleoside triphosphate hydrolases"/>
    <property type="match status" value="1"/>
</dbReference>